<dbReference type="OrthoDB" id="9182307at2"/>
<gene>
    <name evidence="2" type="ORF">RD110_10945</name>
</gene>
<reference evidence="2 3" key="1">
    <citation type="submission" date="2017-01" db="EMBL/GenBank/DDBJ databases">
        <authorList>
            <person name="Mah S.A."/>
            <person name="Swanson W.J."/>
            <person name="Moy G.W."/>
            <person name="Vacquier V.D."/>
        </authorList>
    </citation>
    <scope>NUCLEOTIDE SEQUENCE [LARGE SCALE GENOMIC DNA]</scope>
    <source>
        <strain evidence="2 3">DCY110</strain>
    </source>
</reference>
<organism evidence="2 3">
    <name type="scientific">Rhodoferax koreensis</name>
    <dbReference type="NCBI Taxonomy" id="1842727"/>
    <lineage>
        <taxon>Bacteria</taxon>
        <taxon>Pseudomonadati</taxon>
        <taxon>Pseudomonadota</taxon>
        <taxon>Betaproteobacteria</taxon>
        <taxon>Burkholderiales</taxon>
        <taxon>Comamonadaceae</taxon>
        <taxon>Rhodoferax</taxon>
    </lineage>
</organism>
<feature type="region of interest" description="Disordered" evidence="1">
    <location>
        <begin position="37"/>
        <end position="59"/>
    </location>
</feature>
<evidence type="ECO:0000256" key="1">
    <source>
        <dbReference type="SAM" id="MobiDB-lite"/>
    </source>
</evidence>
<name>A0A1P8JV71_9BURK</name>
<dbReference type="Proteomes" id="UP000186609">
    <property type="component" value="Chromosome"/>
</dbReference>
<sequence length="137" mass="14783">MRITKVSSKAEHRCEFLATVKTACLMGGTVVEANKQVSPAAKRKPPAAGMGRVKGTPNKATGMAREAIAKLVEGNIDQLQDWLDQIARDEKQGPAVAFKMLMDVMEYHIPKLSRAEHTGEGGGPIDHNLNVTFVGKS</sequence>
<dbReference type="RefSeq" id="WP_076199373.1">
    <property type="nucleotide sequence ID" value="NZ_CP019236.1"/>
</dbReference>
<proteinExistence type="predicted"/>
<protein>
    <submittedName>
        <fullName evidence="2">Uncharacterized protein</fullName>
    </submittedName>
</protein>
<keyword evidence="3" id="KW-1185">Reference proteome</keyword>
<evidence type="ECO:0000313" key="3">
    <source>
        <dbReference type="Proteomes" id="UP000186609"/>
    </source>
</evidence>
<evidence type="ECO:0000313" key="2">
    <source>
        <dbReference type="EMBL" id="APW37644.1"/>
    </source>
</evidence>
<accession>A0A1P8JV71</accession>
<dbReference type="EMBL" id="CP019236">
    <property type="protein sequence ID" value="APW37644.1"/>
    <property type="molecule type" value="Genomic_DNA"/>
</dbReference>
<dbReference type="KEGG" id="rhy:RD110_10945"/>
<dbReference type="AlphaFoldDB" id="A0A1P8JV71"/>